<name>A0A5J4RHK1_9ZZZZ</name>
<sequence>MEATGIYYEALAYHLHKLNQDVVVINQVLCSIVVCQNKK</sequence>
<dbReference type="EMBL" id="SNRY01001089">
    <property type="protein sequence ID" value="KAA6333636.1"/>
    <property type="molecule type" value="Genomic_DNA"/>
</dbReference>
<comment type="caution">
    <text evidence="1">The sequence shown here is derived from an EMBL/GenBank/DDBJ whole genome shotgun (WGS) entry which is preliminary data.</text>
</comment>
<protein>
    <submittedName>
        <fullName evidence="1">Uncharacterized protein</fullName>
    </submittedName>
</protein>
<accession>A0A5J4RHK1</accession>
<proteinExistence type="predicted"/>
<organism evidence="1">
    <name type="scientific">termite gut metagenome</name>
    <dbReference type="NCBI Taxonomy" id="433724"/>
    <lineage>
        <taxon>unclassified sequences</taxon>
        <taxon>metagenomes</taxon>
        <taxon>organismal metagenomes</taxon>
    </lineage>
</organism>
<reference evidence="1" key="1">
    <citation type="submission" date="2019-03" db="EMBL/GenBank/DDBJ databases">
        <title>Single cell metagenomics reveals metabolic interactions within the superorganism composed of flagellate Streblomastix strix and complex community of Bacteroidetes bacteria on its surface.</title>
        <authorList>
            <person name="Treitli S.C."/>
            <person name="Kolisko M."/>
            <person name="Husnik F."/>
            <person name="Keeling P."/>
            <person name="Hampl V."/>
        </authorList>
    </citation>
    <scope>NUCLEOTIDE SEQUENCE</scope>
    <source>
        <strain evidence="1">STM</strain>
    </source>
</reference>
<gene>
    <name evidence="1" type="ORF">EZS27_017976</name>
</gene>
<dbReference type="AlphaFoldDB" id="A0A5J4RHK1"/>
<evidence type="ECO:0000313" key="1">
    <source>
        <dbReference type="EMBL" id="KAA6333636.1"/>
    </source>
</evidence>